<feature type="domain" description="2Fe-2S ferredoxin-type" evidence="2">
    <location>
        <begin position="16"/>
        <end position="97"/>
    </location>
</feature>
<gene>
    <name evidence="3" type="ORF">SAMN05216178_3384</name>
</gene>
<dbReference type="RefSeq" id="WP_092315375.1">
    <property type="nucleotide sequence ID" value="NZ_FNTJ01000001.1"/>
</dbReference>
<sequence length="105" mass="11481">MRQIDRNFDIQPLQHADMTISLNGQPVTAALGETVLSVIQATGLRQVARNDHGQLVGAYCGMGVCHCCLVQIDGRHKRRACQTLVKPGMQVQTLSNRITEAEPSL</sequence>
<evidence type="ECO:0000313" key="3">
    <source>
        <dbReference type="EMBL" id="SEC08471.1"/>
    </source>
</evidence>
<dbReference type="Pfam" id="PF13510">
    <property type="entry name" value="Fer2_4"/>
    <property type="match status" value="1"/>
</dbReference>
<dbReference type="AlphaFoldDB" id="A0A1H4PMD6"/>
<dbReference type="InterPro" id="IPR036010">
    <property type="entry name" value="2Fe-2S_ferredoxin-like_sf"/>
</dbReference>
<dbReference type="InterPro" id="IPR001041">
    <property type="entry name" value="2Fe-2S_ferredoxin-type"/>
</dbReference>
<dbReference type="Gene3D" id="3.10.20.440">
    <property type="entry name" value="2Fe-2S iron-sulphur cluster binding domain, sarcosine oxidase, alpha subunit, N-terminal domain"/>
    <property type="match status" value="1"/>
</dbReference>
<evidence type="ECO:0000313" key="4">
    <source>
        <dbReference type="Proteomes" id="UP000198982"/>
    </source>
</evidence>
<name>A0A1H4PMD6_9PSED</name>
<dbReference type="SUPFAM" id="SSF54292">
    <property type="entry name" value="2Fe-2S ferredoxin-like"/>
    <property type="match status" value="1"/>
</dbReference>
<proteinExistence type="predicted"/>
<dbReference type="Proteomes" id="UP000198982">
    <property type="component" value="Unassembled WGS sequence"/>
</dbReference>
<evidence type="ECO:0000259" key="2">
    <source>
        <dbReference type="PROSITE" id="PS51085"/>
    </source>
</evidence>
<dbReference type="PROSITE" id="PS51085">
    <property type="entry name" value="2FE2S_FER_2"/>
    <property type="match status" value="1"/>
</dbReference>
<protein>
    <submittedName>
        <fullName evidence="3">Hydrogen cyanide synthase HcnA</fullName>
    </submittedName>
</protein>
<accession>A0A1H4PMD6</accession>
<reference evidence="4" key="1">
    <citation type="submission" date="2016-10" db="EMBL/GenBank/DDBJ databases">
        <authorList>
            <person name="Varghese N."/>
            <person name="Submissions S."/>
        </authorList>
    </citation>
    <scope>NUCLEOTIDE SEQUENCE [LARGE SCALE GENOMIC DNA]</scope>
    <source>
        <strain evidence="4">DSM 9751</strain>
    </source>
</reference>
<dbReference type="CDD" id="cd00207">
    <property type="entry name" value="fer2"/>
    <property type="match status" value="1"/>
</dbReference>
<keyword evidence="4" id="KW-1185">Reference proteome</keyword>
<dbReference type="InterPro" id="IPR042204">
    <property type="entry name" value="2Fe-2S-bd_N"/>
</dbReference>
<dbReference type="EMBL" id="FNTJ01000001">
    <property type="protein sequence ID" value="SEC08471.1"/>
    <property type="molecule type" value="Genomic_DNA"/>
</dbReference>
<dbReference type="GO" id="GO:0051536">
    <property type="term" value="F:iron-sulfur cluster binding"/>
    <property type="evidence" value="ECO:0007669"/>
    <property type="project" value="InterPro"/>
</dbReference>
<dbReference type="GO" id="GO:0016491">
    <property type="term" value="F:oxidoreductase activity"/>
    <property type="evidence" value="ECO:0007669"/>
    <property type="project" value="UniProtKB-KW"/>
</dbReference>
<organism evidence="3 4">
    <name type="scientific">Pseudomonas saponiphila</name>
    <dbReference type="NCBI Taxonomy" id="556534"/>
    <lineage>
        <taxon>Bacteria</taxon>
        <taxon>Pseudomonadati</taxon>
        <taxon>Pseudomonadota</taxon>
        <taxon>Gammaproteobacteria</taxon>
        <taxon>Pseudomonadales</taxon>
        <taxon>Pseudomonadaceae</taxon>
        <taxon>Pseudomonas</taxon>
    </lineage>
</organism>
<keyword evidence="1" id="KW-0560">Oxidoreductase</keyword>
<evidence type="ECO:0000256" key="1">
    <source>
        <dbReference type="ARBA" id="ARBA00023002"/>
    </source>
</evidence>